<sequence length="82" mass="9180">MKPGIDIKLSRTEVHDDVMYVIFNIDYGAEDRYVDDAQYVEGGEMTVILLQGEWESKTIKEIEQAGAERLGKLFGAIATAKV</sequence>
<comment type="caution">
    <text evidence="1">The sequence shown here is derived from an EMBL/GenBank/DDBJ whole genome shotgun (WGS) entry which is preliminary data.</text>
</comment>
<organism evidence="1 2">
    <name type="scientific">Falsochrobactrum shanghaiense</name>
    <dbReference type="NCBI Taxonomy" id="2201899"/>
    <lineage>
        <taxon>Bacteria</taxon>
        <taxon>Pseudomonadati</taxon>
        <taxon>Pseudomonadota</taxon>
        <taxon>Alphaproteobacteria</taxon>
        <taxon>Hyphomicrobiales</taxon>
        <taxon>Brucellaceae</taxon>
        <taxon>Falsochrobactrum</taxon>
    </lineage>
</organism>
<proteinExistence type="predicted"/>
<dbReference type="AlphaFoldDB" id="A0A316JC57"/>
<dbReference type="EMBL" id="QGDB01000002">
    <property type="protein sequence ID" value="PWL18821.1"/>
    <property type="molecule type" value="Genomic_DNA"/>
</dbReference>
<protein>
    <submittedName>
        <fullName evidence="1">Uncharacterized protein</fullName>
    </submittedName>
</protein>
<evidence type="ECO:0000313" key="1">
    <source>
        <dbReference type="EMBL" id="PWL18821.1"/>
    </source>
</evidence>
<reference evidence="1 2" key="1">
    <citation type="submission" date="2018-05" db="EMBL/GenBank/DDBJ databases">
        <title>Comparative genomic sequence analysis between strain HN4 and CCM 8460T (Falsochrobactrum ovis) will provide more evidence to prove that HN4 is a new species of Falsochrobactrum.</title>
        <authorList>
            <person name="Lyu W."/>
            <person name="Sun L."/>
            <person name="Yao L."/>
        </authorList>
    </citation>
    <scope>NUCLEOTIDE SEQUENCE [LARGE SCALE GENOMIC DNA]</scope>
    <source>
        <strain evidence="1 2">HN4</strain>
    </source>
</reference>
<evidence type="ECO:0000313" key="2">
    <source>
        <dbReference type="Proteomes" id="UP000245865"/>
    </source>
</evidence>
<name>A0A316JC57_9HYPH</name>
<accession>A0A316JC57</accession>
<gene>
    <name evidence="1" type="ORF">DKP76_07085</name>
</gene>
<dbReference type="Proteomes" id="UP000245865">
    <property type="component" value="Unassembled WGS sequence"/>
</dbReference>
<keyword evidence="2" id="KW-1185">Reference proteome</keyword>